<protein>
    <submittedName>
        <fullName evidence="1">Uncharacterized protein</fullName>
    </submittedName>
</protein>
<evidence type="ECO:0000313" key="2">
    <source>
        <dbReference type="Proteomes" id="UP000192247"/>
    </source>
</evidence>
<dbReference type="EMBL" id="MNPL01007185">
    <property type="protein sequence ID" value="OQR74900.1"/>
    <property type="molecule type" value="Genomic_DNA"/>
</dbReference>
<sequence length="75" mass="8488">MASLCYDGDSNRQNVIQECRQIIQPALNTNGEMTKQMEGMFKDLGFLLCDNDFAYAAPYISTARLHGANVESRYF</sequence>
<dbReference type="OrthoDB" id="10682608at2759"/>
<evidence type="ECO:0000313" key="1">
    <source>
        <dbReference type="EMBL" id="OQR74900.1"/>
    </source>
</evidence>
<dbReference type="InParanoid" id="A0A1V9XN13"/>
<dbReference type="AlphaFoldDB" id="A0A1V9XN13"/>
<name>A0A1V9XN13_9ACAR</name>
<dbReference type="Proteomes" id="UP000192247">
    <property type="component" value="Unassembled WGS sequence"/>
</dbReference>
<organism evidence="1 2">
    <name type="scientific">Tropilaelaps mercedesae</name>
    <dbReference type="NCBI Taxonomy" id="418985"/>
    <lineage>
        <taxon>Eukaryota</taxon>
        <taxon>Metazoa</taxon>
        <taxon>Ecdysozoa</taxon>
        <taxon>Arthropoda</taxon>
        <taxon>Chelicerata</taxon>
        <taxon>Arachnida</taxon>
        <taxon>Acari</taxon>
        <taxon>Parasitiformes</taxon>
        <taxon>Mesostigmata</taxon>
        <taxon>Gamasina</taxon>
        <taxon>Dermanyssoidea</taxon>
        <taxon>Laelapidae</taxon>
        <taxon>Tropilaelaps</taxon>
    </lineage>
</organism>
<proteinExistence type="predicted"/>
<keyword evidence="2" id="KW-1185">Reference proteome</keyword>
<comment type="caution">
    <text evidence="1">The sequence shown here is derived from an EMBL/GenBank/DDBJ whole genome shotgun (WGS) entry which is preliminary data.</text>
</comment>
<gene>
    <name evidence="1" type="ORF">BIW11_08775</name>
</gene>
<reference evidence="1 2" key="1">
    <citation type="journal article" date="2017" name="Gigascience">
        <title>Draft genome of the honey bee ectoparasitic mite, Tropilaelaps mercedesae, is shaped by the parasitic life history.</title>
        <authorList>
            <person name="Dong X."/>
            <person name="Armstrong S.D."/>
            <person name="Xia D."/>
            <person name="Makepeace B.L."/>
            <person name="Darby A.C."/>
            <person name="Kadowaki T."/>
        </authorList>
    </citation>
    <scope>NUCLEOTIDE SEQUENCE [LARGE SCALE GENOMIC DNA]</scope>
    <source>
        <strain evidence="1">Wuxi-XJTLU</strain>
    </source>
</reference>
<accession>A0A1V9XN13</accession>